<comment type="caution">
    <text evidence="2">The sequence shown here is derived from an EMBL/GenBank/DDBJ whole genome shotgun (WGS) entry which is preliminary data.</text>
</comment>
<feature type="chain" id="PRO_5034533401" evidence="1">
    <location>
        <begin position="21"/>
        <end position="205"/>
    </location>
</feature>
<reference evidence="2" key="1">
    <citation type="submission" date="2021-03" db="EMBL/GenBank/DDBJ databases">
        <authorList>
            <person name="Tagirdzhanova G."/>
        </authorList>
    </citation>
    <scope>NUCLEOTIDE SEQUENCE</scope>
</reference>
<protein>
    <submittedName>
        <fullName evidence="2">Uncharacterized protein</fullName>
    </submittedName>
</protein>
<dbReference type="EMBL" id="CAJPDR010000564">
    <property type="protein sequence ID" value="CAF9939703.1"/>
    <property type="molecule type" value="Genomic_DNA"/>
</dbReference>
<evidence type="ECO:0000256" key="1">
    <source>
        <dbReference type="SAM" id="SignalP"/>
    </source>
</evidence>
<keyword evidence="3" id="KW-1185">Reference proteome</keyword>
<evidence type="ECO:0000313" key="3">
    <source>
        <dbReference type="Proteomes" id="UP000664203"/>
    </source>
</evidence>
<dbReference type="AlphaFoldDB" id="A0A8H3J2Y6"/>
<dbReference type="OrthoDB" id="5340383at2759"/>
<proteinExistence type="predicted"/>
<feature type="signal peptide" evidence="1">
    <location>
        <begin position="1"/>
        <end position="20"/>
    </location>
</feature>
<dbReference type="Proteomes" id="UP000664203">
    <property type="component" value="Unassembled WGS sequence"/>
</dbReference>
<keyword evidence="1" id="KW-0732">Signal</keyword>
<accession>A0A8H3J2Y6</accession>
<gene>
    <name evidence="2" type="ORF">ALECFALPRED_008264</name>
</gene>
<organism evidence="2 3">
    <name type="scientific">Alectoria fallacina</name>
    <dbReference type="NCBI Taxonomy" id="1903189"/>
    <lineage>
        <taxon>Eukaryota</taxon>
        <taxon>Fungi</taxon>
        <taxon>Dikarya</taxon>
        <taxon>Ascomycota</taxon>
        <taxon>Pezizomycotina</taxon>
        <taxon>Lecanoromycetes</taxon>
        <taxon>OSLEUM clade</taxon>
        <taxon>Lecanoromycetidae</taxon>
        <taxon>Lecanorales</taxon>
        <taxon>Lecanorineae</taxon>
        <taxon>Parmeliaceae</taxon>
        <taxon>Alectoria</taxon>
    </lineage>
</organism>
<evidence type="ECO:0000313" key="2">
    <source>
        <dbReference type="EMBL" id="CAF9939703.1"/>
    </source>
</evidence>
<name>A0A8H3J2Y6_9LECA</name>
<sequence length="205" mass="22796">MHKPRFLSFISFLQLLAVRGAVTSQSSNSQDIGLQSNLTYPPFSSTSLNASNAQRYYIPDTQIAIDFWHQAPWIPREDVLMCIIEAFSKIFGTKPTDTIPGLSTFYYKRSSFIHVQDLNPTVGRAHTYQDLANTLRGIGEYMTLFNTFRTTEFQVWEITPTAELKIGSGGVGGRMGLQATDVMSTELAVETGTPACNRGNKHCVT</sequence>